<reference evidence="2 3" key="1">
    <citation type="journal article" date="2017" name="Curr. Biol.">
        <title>Genome architecture and evolution of a unichromosomal asexual nematode.</title>
        <authorList>
            <person name="Fradin H."/>
            <person name="Zegar C."/>
            <person name="Gutwein M."/>
            <person name="Lucas J."/>
            <person name="Kovtun M."/>
            <person name="Corcoran D."/>
            <person name="Baugh L.R."/>
            <person name="Kiontke K."/>
            <person name="Gunsalus K."/>
            <person name="Fitch D.H."/>
            <person name="Piano F."/>
        </authorList>
    </citation>
    <scope>NUCLEOTIDE SEQUENCE [LARGE SCALE GENOMIC DNA]</scope>
    <source>
        <strain evidence="2">PF1309</strain>
    </source>
</reference>
<comment type="caution">
    <text evidence="2">The sequence shown here is derived from an EMBL/GenBank/DDBJ whole genome shotgun (WGS) entry which is preliminary data.</text>
</comment>
<feature type="signal peptide" evidence="1">
    <location>
        <begin position="1"/>
        <end position="16"/>
    </location>
</feature>
<accession>A0A2A2KAY8</accession>
<name>A0A2A2KAY8_9BILA</name>
<gene>
    <name evidence="2" type="ORF">WR25_11286</name>
</gene>
<keyword evidence="3" id="KW-1185">Reference proteome</keyword>
<evidence type="ECO:0000256" key="1">
    <source>
        <dbReference type="SAM" id="SignalP"/>
    </source>
</evidence>
<organism evidence="2 3">
    <name type="scientific">Diploscapter pachys</name>
    <dbReference type="NCBI Taxonomy" id="2018661"/>
    <lineage>
        <taxon>Eukaryota</taxon>
        <taxon>Metazoa</taxon>
        <taxon>Ecdysozoa</taxon>
        <taxon>Nematoda</taxon>
        <taxon>Chromadorea</taxon>
        <taxon>Rhabditida</taxon>
        <taxon>Rhabditina</taxon>
        <taxon>Rhabditomorpha</taxon>
        <taxon>Rhabditoidea</taxon>
        <taxon>Rhabditidae</taxon>
        <taxon>Diploscapter</taxon>
    </lineage>
</organism>
<feature type="chain" id="PRO_5012606969" evidence="1">
    <location>
        <begin position="17"/>
        <end position="214"/>
    </location>
</feature>
<dbReference type="Proteomes" id="UP000218231">
    <property type="component" value="Unassembled WGS sequence"/>
</dbReference>
<dbReference type="EMBL" id="LIAE01009134">
    <property type="protein sequence ID" value="PAV71097.1"/>
    <property type="molecule type" value="Genomic_DNA"/>
</dbReference>
<protein>
    <submittedName>
        <fullName evidence="2">Uncharacterized protein</fullName>
    </submittedName>
</protein>
<dbReference type="AlphaFoldDB" id="A0A2A2KAY8"/>
<sequence length="214" mass="24804">MFYLFILCSILKISKPELLNGKGTSDIRIVWDYTREKDTAVPVYTVNGRYFMEVEQLLRNKSSPNDFVPLKRALELNPNGKWMKRLVQSKDDVYRNRQKRERCSIQGKAQMTREGNMGAFVYTGEHGVRQSQSYQIRNGTMGAIVYSQSDVPCQGVSLYWIIPAIAPHKGARKKRFVMEDGTRVEYYDDIYLRALPLPSQRYPHSPNPAKFRNP</sequence>
<keyword evidence="1" id="KW-0732">Signal</keyword>
<evidence type="ECO:0000313" key="2">
    <source>
        <dbReference type="EMBL" id="PAV71097.1"/>
    </source>
</evidence>
<evidence type="ECO:0000313" key="3">
    <source>
        <dbReference type="Proteomes" id="UP000218231"/>
    </source>
</evidence>
<proteinExistence type="predicted"/>